<feature type="domain" description="MobA-like NTP transferase" evidence="3">
    <location>
        <begin position="65"/>
        <end position="231"/>
    </location>
</feature>
<dbReference type="InterPro" id="IPR025877">
    <property type="entry name" value="MobA-like_NTP_Trfase"/>
</dbReference>
<gene>
    <name evidence="4" type="ORF">FMM08_16155</name>
</gene>
<evidence type="ECO:0000256" key="2">
    <source>
        <dbReference type="SAM" id="MobiDB-lite"/>
    </source>
</evidence>
<dbReference type="PANTHER" id="PTHR19136:SF81">
    <property type="entry name" value="MOLYBDENUM COFACTOR GUANYLYLTRANSFERASE"/>
    <property type="match status" value="1"/>
</dbReference>
<evidence type="ECO:0000256" key="1">
    <source>
        <dbReference type="ARBA" id="ARBA00022679"/>
    </source>
</evidence>
<dbReference type="Gene3D" id="3.90.550.10">
    <property type="entry name" value="Spore Coat Polysaccharide Biosynthesis Protein SpsA, Chain A"/>
    <property type="match status" value="1"/>
</dbReference>
<keyword evidence="1" id="KW-0808">Transferase</keyword>
<evidence type="ECO:0000313" key="5">
    <source>
        <dbReference type="Proteomes" id="UP000321234"/>
    </source>
</evidence>
<protein>
    <recommendedName>
        <fullName evidence="3">MobA-like NTP transferase domain-containing protein</fullName>
    </recommendedName>
</protein>
<dbReference type="SUPFAM" id="SSF53448">
    <property type="entry name" value="Nucleotide-diphospho-sugar transferases"/>
    <property type="match status" value="1"/>
</dbReference>
<feature type="region of interest" description="Disordered" evidence="2">
    <location>
        <begin position="38"/>
        <end position="62"/>
    </location>
</feature>
<dbReference type="EMBL" id="VKAC01000010">
    <property type="protein sequence ID" value="TXR55035.1"/>
    <property type="molecule type" value="Genomic_DNA"/>
</dbReference>
<dbReference type="InterPro" id="IPR029044">
    <property type="entry name" value="Nucleotide-diphossugar_trans"/>
</dbReference>
<name>A0A5C8ZAA9_9ACTN</name>
<dbReference type="Proteomes" id="UP000321234">
    <property type="component" value="Unassembled WGS sequence"/>
</dbReference>
<dbReference type="AlphaFoldDB" id="A0A5C8ZAA9"/>
<organism evidence="4 5">
    <name type="scientific">Quadrisphaera setariae</name>
    <dbReference type="NCBI Taxonomy" id="2593304"/>
    <lineage>
        <taxon>Bacteria</taxon>
        <taxon>Bacillati</taxon>
        <taxon>Actinomycetota</taxon>
        <taxon>Actinomycetes</taxon>
        <taxon>Kineosporiales</taxon>
        <taxon>Kineosporiaceae</taxon>
        <taxon>Quadrisphaera</taxon>
    </lineage>
</organism>
<sequence>MLRLRTMSTFRGACSRRVDPSPDRRTPGHILPQVWRCVDGPTEGGPREDPRVSAPTRPPAPAWGVVVPAGGRGSRLGGVDKPALDLGGRGLLEHLLDGLPAGVPVALVGPPRPLALEVDRPVLRCREEPPGGGPAAALAAGVATLLAGAVPAARGDGLAQDGLDVVVVLPGDAPHAAAAVPALLSALSRSPGAEAAVAVDAGGRRQVLVAAHRAGALAGRVAELGREQGLAGLPAARLLPPADRLVEVAVDADLLADVDSPGDLERLEHLHRLRRARGAGPA</sequence>
<reference evidence="4 5" key="1">
    <citation type="submission" date="2019-07" db="EMBL/GenBank/DDBJ databases">
        <title>Quadrisphaera sp. strain DD2A genome sequencing and assembly.</title>
        <authorList>
            <person name="Kim I."/>
        </authorList>
    </citation>
    <scope>NUCLEOTIDE SEQUENCE [LARGE SCALE GENOMIC DNA]</scope>
    <source>
        <strain evidence="4 5">DD2A</strain>
    </source>
</reference>
<dbReference type="Pfam" id="PF12804">
    <property type="entry name" value="NTP_transf_3"/>
    <property type="match status" value="1"/>
</dbReference>
<dbReference type="GO" id="GO:0016779">
    <property type="term" value="F:nucleotidyltransferase activity"/>
    <property type="evidence" value="ECO:0007669"/>
    <property type="project" value="UniProtKB-ARBA"/>
</dbReference>
<dbReference type="PANTHER" id="PTHR19136">
    <property type="entry name" value="MOLYBDENUM COFACTOR GUANYLYLTRANSFERASE"/>
    <property type="match status" value="1"/>
</dbReference>
<comment type="caution">
    <text evidence="4">The sequence shown here is derived from an EMBL/GenBank/DDBJ whole genome shotgun (WGS) entry which is preliminary data.</text>
</comment>
<evidence type="ECO:0000313" key="4">
    <source>
        <dbReference type="EMBL" id="TXR55035.1"/>
    </source>
</evidence>
<proteinExistence type="predicted"/>
<keyword evidence="5" id="KW-1185">Reference proteome</keyword>
<evidence type="ECO:0000259" key="3">
    <source>
        <dbReference type="Pfam" id="PF12804"/>
    </source>
</evidence>
<accession>A0A5C8ZAA9</accession>